<reference evidence="9 10" key="1">
    <citation type="journal article" date="2019" name="Anaerobe">
        <title>Detection of Robinsoniella peoriensis in multiple bone samples of a trauma patient.</title>
        <authorList>
            <person name="Schrottner P."/>
            <person name="Hartwich K."/>
            <person name="Bunk B."/>
            <person name="Schober I."/>
            <person name="Helbig S."/>
            <person name="Rudolph W.W."/>
            <person name="Gunzer F."/>
        </authorList>
    </citation>
    <scope>NUCLEOTIDE SEQUENCE [LARGE SCALE GENOMIC DNA]</scope>
    <source>
        <strain evidence="9 10">DSM 106044</strain>
    </source>
</reference>
<evidence type="ECO:0000256" key="2">
    <source>
        <dbReference type="ARBA" id="ARBA00023015"/>
    </source>
</evidence>
<dbReference type="Proteomes" id="UP000306509">
    <property type="component" value="Unassembled WGS sequence"/>
</dbReference>
<dbReference type="SMART" id="SM00448">
    <property type="entry name" value="REC"/>
    <property type="match status" value="1"/>
</dbReference>
<dbReference type="OrthoDB" id="2546565at2"/>
<dbReference type="SMART" id="SM00342">
    <property type="entry name" value="HTH_ARAC"/>
    <property type="match status" value="1"/>
</dbReference>
<dbReference type="InterPro" id="IPR011006">
    <property type="entry name" value="CheY-like_superfamily"/>
</dbReference>
<feature type="domain" description="HTH araC/xylS-type" evidence="7">
    <location>
        <begin position="330"/>
        <end position="428"/>
    </location>
</feature>
<keyword evidence="6" id="KW-0597">Phosphoprotein</keyword>
<evidence type="ECO:0000259" key="8">
    <source>
        <dbReference type="PROSITE" id="PS50110"/>
    </source>
</evidence>
<dbReference type="PROSITE" id="PS50110">
    <property type="entry name" value="RESPONSE_REGULATORY"/>
    <property type="match status" value="1"/>
</dbReference>
<evidence type="ECO:0000256" key="4">
    <source>
        <dbReference type="ARBA" id="ARBA00023163"/>
    </source>
</evidence>
<comment type="function">
    <text evidence="5">May play the central regulatory role in sporulation. It may be an element of the effector pathway responsible for the activation of sporulation genes in response to nutritional stress. Spo0A may act in concert with spo0H (a sigma factor) to control the expression of some genes that are critical to the sporulation process.</text>
</comment>
<dbReference type="CDD" id="cd17536">
    <property type="entry name" value="REC_YesN-like"/>
    <property type="match status" value="1"/>
</dbReference>
<dbReference type="Gene3D" id="3.40.50.2300">
    <property type="match status" value="1"/>
</dbReference>
<gene>
    <name evidence="9" type="primary">cheY_4</name>
    <name evidence="9" type="ORF">DSM106044_03922</name>
</gene>
<comment type="caution">
    <text evidence="9">The sequence shown here is derived from an EMBL/GenBank/DDBJ whole genome shotgun (WGS) entry which is preliminary data.</text>
</comment>
<dbReference type="InterPro" id="IPR009057">
    <property type="entry name" value="Homeodomain-like_sf"/>
</dbReference>
<dbReference type="AlphaFoldDB" id="A0A4U8Q3A0"/>
<evidence type="ECO:0000313" key="10">
    <source>
        <dbReference type="Proteomes" id="UP000306509"/>
    </source>
</evidence>
<dbReference type="InterPro" id="IPR018060">
    <property type="entry name" value="HTH_AraC"/>
</dbReference>
<dbReference type="EMBL" id="QGQD01000073">
    <property type="protein sequence ID" value="TLC99239.1"/>
    <property type="molecule type" value="Genomic_DNA"/>
</dbReference>
<dbReference type="SUPFAM" id="SSF52172">
    <property type="entry name" value="CheY-like"/>
    <property type="match status" value="1"/>
</dbReference>
<evidence type="ECO:0000256" key="5">
    <source>
        <dbReference type="ARBA" id="ARBA00024867"/>
    </source>
</evidence>
<evidence type="ECO:0000256" key="6">
    <source>
        <dbReference type="PROSITE-ProRule" id="PRU00169"/>
    </source>
</evidence>
<accession>A0A4U8Q3A0</accession>
<evidence type="ECO:0000259" key="7">
    <source>
        <dbReference type="PROSITE" id="PS01124"/>
    </source>
</evidence>
<keyword evidence="2" id="KW-0805">Transcription regulation</keyword>
<dbReference type="Gene3D" id="1.10.10.60">
    <property type="entry name" value="Homeodomain-like"/>
    <property type="match status" value="2"/>
</dbReference>
<dbReference type="InterPro" id="IPR001789">
    <property type="entry name" value="Sig_transdc_resp-reg_receiver"/>
</dbReference>
<protein>
    <recommendedName>
        <fullName evidence="1">Stage 0 sporulation protein A homolog</fullName>
    </recommendedName>
</protein>
<dbReference type="Pfam" id="PF12833">
    <property type="entry name" value="HTH_18"/>
    <property type="match status" value="1"/>
</dbReference>
<evidence type="ECO:0000313" key="9">
    <source>
        <dbReference type="EMBL" id="TLC99239.1"/>
    </source>
</evidence>
<evidence type="ECO:0000256" key="3">
    <source>
        <dbReference type="ARBA" id="ARBA00023125"/>
    </source>
</evidence>
<dbReference type="GO" id="GO:0003700">
    <property type="term" value="F:DNA-binding transcription factor activity"/>
    <property type="evidence" value="ECO:0007669"/>
    <property type="project" value="InterPro"/>
</dbReference>
<organism evidence="9 10">
    <name type="scientific">Robinsoniella peoriensis</name>
    <dbReference type="NCBI Taxonomy" id="180332"/>
    <lineage>
        <taxon>Bacteria</taxon>
        <taxon>Bacillati</taxon>
        <taxon>Bacillota</taxon>
        <taxon>Clostridia</taxon>
        <taxon>Lachnospirales</taxon>
        <taxon>Lachnospiraceae</taxon>
        <taxon>Robinsoniella</taxon>
    </lineage>
</organism>
<sequence length="438" mass="49039">MSIRVLVVDDEPIAAQATNVMVQKTDAGLEVVGTCFSGREAMEKAALLHPDIVIMDIQMPGLNGLEAIRQIQVYAPDTRFIIVSAYSEFNYAVEALSMGTSDYLLKPVKQTEFSAALKKVMAEIADRKAERNAKDARQKRLQIAQPMIQRDFIHALLPDRNSDERLLACASFLGLSSQPVFIVAFQYDTGHVALLWNSLLECLPDMEESIRDVLEEGVACALILVPPSESPDTYPVDFSHRLDLILTDMNRKDKSEARVLAGISQTVTGPMQCRLGLQQALCALEYAEAFPADKVRSQVFDETRMQLDQQINSSYGPQENILSSTKKIVDQAANYIEKNFNKELNLVEVASSVNLSPYYFSRLFKEHTGSNFKERLLQVRIKHAKQLLSKTDSSIKEITYLVGFNDPNYFSKVFHKYTGIKAGDYRTSAERGEGKDEG</sequence>
<proteinExistence type="predicted"/>
<name>A0A4U8Q3A0_9FIRM</name>
<dbReference type="PROSITE" id="PS01124">
    <property type="entry name" value="HTH_ARAC_FAMILY_2"/>
    <property type="match status" value="1"/>
</dbReference>
<dbReference type="PANTHER" id="PTHR43280:SF28">
    <property type="entry name" value="HTH-TYPE TRANSCRIPTIONAL ACTIVATOR RHAS"/>
    <property type="match status" value="1"/>
</dbReference>
<keyword evidence="3" id="KW-0238">DNA-binding</keyword>
<dbReference type="Pfam" id="PF00072">
    <property type="entry name" value="Response_reg"/>
    <property type="match status" value="1"/>
</dbReference>
<feature type="modified residue" description="4-aspartylphosphate" evidence="6">
    <location>
        <position position="56"/>
    </location>
</feature>
<keyword evidence="10" id="KW-1185">Reference proteome</keyword>
<dbReference type="RefSeq" id="WP_047835083.1">
    <property type="nucleotide sequence ID" value="NZ_CABMJZ010000132.1"/>
</dbReference>
<dbReference type="SUPFAM" id="SSF46689">
    <property type="entry name" value="Homeodomain-like"/>
    <property type="match status" value="2"/>
</dbReference>
<dbReference type="PANTHER" id="PTHR43280">
    <property type="entry name" value="ARAC-FAMILY TRANSCRIPTIONAL REGULATOR"/>
    <property type="match status" value="1"/>
</dbReference>
<evidence type="ECO:0000256" key="1">
    <source>
        <dbReference type="ARBA" id="ARBA00018672"/>
    </source>
</evidence>
<feature type="domain" description="Response regulatory" evidence="8">
    <location>
        <begin position="4"/>
        <end position="121"/>
    </location>
</feature>
<dbReference type="GO" id="GO:0043565">
    <property type="term" value="F:sequence-specific DNA binding"/>
    <property type="evidence" value="ECO:0007669"/>
    <property type="project" value="InterPro"/>
</dbReference>
<dbReference type="GO" id="GO:0000160">
    <property type="term" value="P:phosphorelay signal transduction system"/>
    <property type="evidence" value="ECO:0007669"/>
    <property type="project" value="InterPro"/>
</dbReference>
<keyword evidence="4" id="KW-0804">Transcription</keyword>